<dbReference type="eggNOG" id="COG0299">
    <property type="taxonomic scope" value="Bacteria"/>
</dbReference>
<organism evidence="6 7">
    <name type="scientific">Paracidovorax citrulli (strain AAC00-1)</name>
    <name type="common">Acidovorax citrulli</name>
    <dbReference type="NCBI Taxonomy" id="397945"/>
    <lineage>
        <taxon>Bacteria</taxon>
        <taxon>Pseudomonadati</taxon>
        <taxon>Pseudomonadota</taxon>
        <taxon>Betaproteobacteria</taxon>
        <taxon>Burkholderiales</taxon>
        <taxon>Comamonadaceae</taxon>
        <taxon>Paracidovorax</taxon>
    </lineage>
</organism>
<dbReference type="SUPFAM" id="SSF53328">
    <property type="entry name" value="Formyltransferase"/>
    <property type="match status" value="1"/>
</dbReference>
<dbReference type="InterPro" id="IPR002376">
    <property type="entry name" value="Formyl_transf_N"/>
</dbReference>
<evidence type="ECO:0000313" key="6">
    <source>
        <dbReference type="EMBL" id="ABM34273.1"/>
    </source>
</evidence>
<reference evidence="6 7" key="1">
    <citation type="submission" date="2006-12" db="EMBL/GenBank/DDBJ databases">
        <title>Complete sequence of Acidovorax avenae subsp. citrulli AAC00-1.</title>
        <authorList>
            <consortium name="US DOE Joint Genome Institute"/>
            <person name="Copeland A."/>
            <person name="Lucas S."/>
            <person name="Lapidus A."/>
            <person name="Barry K."/>
            <person name="Detter J.C."/>
            <person name="Glavina del Rio T."/>
            <person name="Dalin E."/>
            <person name="Tice H."/>
            <person name="Pitluck S."/>
            <person name="Kiss H."/>
            <person name="Brettin T."/>
            <person name="Bruce D."/>
            <person name="Han C."/>
            <person name="Tapia R."/>
            <person name="Gilna P."/>
            <person name="Schmutz J."/>
            <person name="Larimer F."/>
            <person name="Land M."/>
            <person name="Hauser L."/>
            <person name="Kyrpides N."/>
            <person name="Kim E."/>
            <person name="Stahl D."/>
            <person name="Richardson P."/>
        </authorList>
    </citation>
    <scope>NUCLEOTIDE SEQUENCE [LARGE SCALE GENOMIC DNA]</scope>
    <source>
        <strain evidence="6 7">AAC00-1</strain>
    </source>
</reference>
<dbReference type="PANTHER" id="PTHR43369:SF2">
    <property type="entry name" value="PHOSPHORIBOSYLGLYCINAMIDE FORMYLTRANSFERASE"/>
    <property type="match status" value="1"/>
</dbReference>
<dbReference type="InterPro" id="IPR036477">
    <property type="entry name" value="Formyl_transf_N_sf"/>
</dbReference>
<evidence type="ECO:0000256" key="1">
    <source>
        <dbReference type="ARBA" id="ARBA00005054"/>
    </source>
</evidence>
<dbReference type="EC" id="2.1.2.2" evidence="2"/>
<dbReference type="EMBL" id="CP000512">
    <property type="protein sequence ID" value="ABM34273.1"/>
    <property type="molecule type" value="Genomic_DNA"/>
</dbReference>
<evidence type="ECO:0000256" key="2">
    <source>
        <dbReference type="ARBA" id="ARBA00012254"/>
    </source>
</evidence>
<gene>
    <name evidence="6" type="ordered locus">Aave_3726</name>
</gene>
<name>A1TTI5_PARC0</name>
<evidence type="ECO:0000259" key="5">
    <source>
        <dbReference type="Pfam" id="PF00551"/>
    </source>
</evidence>
<dbReference type="HOGENOM" id="CLU_1003535_0_0_4"/>
<dbReference type="KEGG" id="aav:Aave_3726"/>
<evidence type="ECO:0000256" key="4">
    <source>
        <dbReference type="ARBA" id="ARBA00022755"/>
    </source>
</evidence>
<dbReference type="GO" id="GO:0005829">
    <property type="term" value="C:cytosol"/>
    <property type="evidence" value="ECO:0007669"/>
    <property type="project" value="TreeGrafter"/>
</dbReference>
<evidence type="ECO:0000313" key="7">
    <source>
        <dbReference type="Proteomes" id="UP000002596"/>
    </source>
</evidence>
<dbReference type="Pfam" id="PF00551">
    <property type="entry name" value="Formyl_trans_N"/>
    <property type="match status" value="1"/>
</dbReference>
<keyword evidence="3" id="KW-0808">Transferase</keyword>
<dbReference type="PANTHER" id="PTHR43369">
    <property type="entry name" value="PHOSPHORIBOSYLGLYCINAMIDE FORMYLTRANSFERASE"/>
    <property type="match status" value="1"/>
</dbReference>
<dbReference type="AlphaFoldDB" id="A1TTI5"/>
<dbReference type="STRING" id="397945.Aave_3726"/>
<proteinExistence type="predicted"/>
<dbReference type="Proteomes" id="UP000002596">
    <property type="component" value="Chromosome"/>
</dbReference>
<dbReference type="GO" id="GO:0004644">
    <property type="term" value="F:phosphoribosylglycinamide formyltransferase activity"/>
    <property type="evidence" value="ECO:0007669"/>
    <property type="project" value="UniProtKB-EC"/>
</dbReference>
<comment type="pathway">
    <text evidence="1">Purine metabolism; IMP biosynthesis via de novo pathway; N(2)-formyl-N(1)-(5-phospho-D-ribosyl)glycinamide from N(1)-(5-phospho-D-ribosyl)glycinamide (10-formyl THF route): step 1/1.</text>
</comment>
<protein>
    <recommendedName>
        <fullName evidence="2">phosphoribosylglycinamide formyltransferase 1</fullName>
        <ecNumber evidence="2">2.1.2.2</ecNumber>
    </recommendedName>
</protein>
<keyword evidence="4" id="KW-0658">Purine biosynthesis</keyword>
<feature type="domain" description="Formyl transferase N-terminal" evidence="5">
    <location>
        <begin position="147"/>
        <end position="277"/>
    </location>
</feature>
<dbReference type="GO" id="GO:0006189">
    <property type="term" value="P:'de novo' IMP biosynthetic process"/>
    <property type="evidence" value="ECO:0007669"/>
    <property type="project" value="TreeGrafter"/>
</dbReference>
<sequence>MQALHRGAARSTLFFQNVPTSNPCPSMPQAKLVYILSLRNAAADQAGQFIDYRGGRRYMPSPLEYLAHALDTTPLGEAYSLEGIVFDDDPQSPRDRAALNGYGFACTPGERWIFPHELATQDRKLRDLLRPVPSEYRRLPLADPGRAAGKQAFEAALQRTLESLEADIVVLDGLLVILDALVQPGAPFHRRIVNIHPGITRLESPYRRRGAHATLDALHGARGERVTDWQRMATEPVTPILRTGASLHYVDDGIDSGEVIYDVLGTPIDPADTILQLRWNNFHRSLFPALHQGLQLLAPHLSGAPRPASPFHL</sequence>
<accession>A1TTI5</accession>
<evidence type="ECO:0000256" key="3">
    <source>
        <dbReference type="ARBA" id="ARBA00022679"/>
    </source>
</evidence>
<dbReference type="Gene3D" id="3.40.50.170">
    <property type="entry name" value="Formyl transferase, N-terminal domain"/>
    <property type="match status" value="1"/>
</dbReference>